<evidence type="ECO:0000313" key="3">
    <source>
        <dbReference type="EMBL" id="CAD7637219.1"/>
    </source>
</evidence>
<keyword evidence="1" id="KW-0812">Transmembrane</keyword>
<keyword evidence="1" id="KW-0472">Membrane</keyword>
<dbReference type="Proteomes" id="UP000759131">
    <property type="component" value="Unassembled WGS sequence"/>
</dbReference>
<keyword evidence="2" id="KW-0732">Signal</keyword>
<feature type="chain" id="PRO_5036211156" evidence="2">
    <location>
        <begin position="27"/>
        <end position="232"/>
    </location>
</feature>
<feature type="signal peptide" evidence="2">
    <location>
        <begin position="1"/>
        <end position="26"/>
    </location>
</feature>
<gene>
    <name evidence="3" type="ORF">OSB1V03_LOCUS16898</name>
</gene>
<dbReference type="EMBL" id="CAJPIZ010019467">
    <property type="protein sequence ID" value="CAG2116943.1"/>
    <property type="molecule type" value="Genomic_DNA"/>
</dbReference>
<proteinExistence type="predicted"/>
<organism evidence="3">
    <name type="scientific">Medioppia subpectinata</name>
    <dbReference type="NCBI Taxonomy" id="1979941"/>
    <lineage>
        <taxon>Eukaryota</taxon>
        <taxon>Metazoa</taxon>
        <taxon>Ecdysozoa</taxon>
        <taxon>Arthropoda</taxon>
        <taxon>Chelicerata</taxon>
        <taxon>Arachnida</taxon>
        <taxon>Acari</taxon>
        <taxon>Acariformes</taxon>
        <taxon>Sarcoptiformes</taxon>
        <taxon>Oribatida</taxon>
        <taxon>Brachypylina</taxon>
        <taxon>Oppioidea</taxon>
        <taxon>Oppiidae</taxon>
        <taxon>Medioppia</taxon>
    </lineage>
</organism>
<accession>A0A7R9LBG6</accession>
<dbReference type="EMBL" id="OC874042">
    <property type="protein sequence ID" value="CAD7637219.1"/>
    <property type="molecule type" value="Genomic_DNA"/>
</dbReference>
<feature type="transmembrane region" description="Helical" evidence="1">
    <location>
        <begin position="124"/>
        <end position="147"/>
    </location>
</feature>
<keyword evidence="4" id="KW-1185">Reference proteome</keyword>
<protein>
    <submittedName>
        <fullName evidence="3">Uncharacterized protein</fullName>
    </submittedName>
</protein>
<evidence type="ECO:0000256" key="1">
    <source>
        <dbReference type="SAM" id="Phobius"/>
    </source>
</evidence>
<name>A0A7R9LBG6_9ACAR</name>
<reference evidence="3" key="1">
    <citation type="submission" date="2020-11" db="EMBL/GenBank/DDBJ databases">
        <authorList>
            <person name="Tran Van P."/>
        </authorList>
    </citation>
    <scope>NUCLEOTIDE SEQUENCE</scope>
</reference>
<keyword evidence="1" id="KW-1133">Transmembrane helix</keyword>
<dbReference type="AlphaFoldDB" id="A0A7R9LBG6"/>
<evidence type="ECO:0000256" key="2">
    <source>
        <dbReference type="SAM" id="SignalP"/>
    </source>
</evidence>
<sequence>MANTMRSMRFLLLFVFILSMFSIIYNKSDMDIMREKCVATIRKRSFMHCFQDFDNEANKPKEERNMKALCCAGFFMESCALKIIERHCGQTIKNNAKQFIDKYRLPSKECIDYGTITCMITTNVIIGVAVGLTLVLLLVLSLIYWVIVMYSLNECNVLLDEVKTLWEVGKCLAKITPKLTTACVKSTDHQNAGFTEYTTQEVCNPTITAVITIPHTTDRMGADGITLSTHVQ</sequence>
<evidence type="ECO:0000313" key="4">
    <source>
        <dbReference type="Proteomes" id="UP000759131"/>
    </source>
</evidence>